<accession>A0A2I0K654</accession>
<evidence type="ECO:0000313" key="1">
    <source>
        <dbReference type="EMBL" id="PKI64007.1"/>
    </source>
</evidence>
<organism evidence="1 2">
    <name type="scientific">Punica granatum</name>
    <name type="common">Pomegranate</name>
    <dbReference type="NCBI Taxonomy" id="22663"/>
    <lineage>
        <taxon>Eukaryota</taxon>
        <taxon>Viridiplantae</taxon>
        <taxon>Streptophyta</taxon>
        <taxon>Embryophyta</taxon>
        <taxon>Tracheophyta</taxon>
        <taxon>Spermatophyta</taxon>
        <taxon>Magnoliopsida</taxon>
        <taxon>eudicotyledons</taxon>
        <taxon>Gunneridae</taxon>
        <taxon>Pentapetalae</taxon>
        <taxon>rosids</taxon>
        <taxon>malvids</taxon>
        <taxon>Myrtales</taxon>
        <taxon>Lythraceae</taxon>
        <taxon>Punica</taxon>
    </lineage>
</organism>
<gene>
    <name evidence="1" type="ORF">CRG98_015593</name>
</gene>
<sequence>MASCDGRRNSRSRIMVLGPFSHSLQGRNPSDVNGFLRLKDGQIALWSVIKLGSWPRVSLRLKSNNTSTDSGDPIPDPGQYRRLIGRLLHLTITKPELSYHVHILSQFLQDLRQGHWDAALRSKLFHFITVLDTYLTRRLFEIGDGWNNAILHGDLDKEVYIELPPRFVLR</sequence>
<dbReference type="EMBL" id="PGOL01000857">
    <property type="protein sequence ID" value="PKI64007.1"/>
    <property type="molecule type" value="Genomic_DNA"/>
</dbReference>
<comment type="caution">
    <text evidence="1">The sequence shown here is derived from an EMBL/GenBank/DDBJ whole genome shotgun (WGS) entry which is preliminary data.</text>
</comment>
<evidence type="ECO:0000313" key="2">
    <source>
        <dbReference type="Proteomes" id="UP000233551"/>
    </source>
</evidence>
<dbReference type="PANTHER" id="PTHR11439">
    <property type="entry name" value="GAG-POL-RELATED RETROTRANSPOSON"/>
    <property type="match status" value="1"/>
</dbReference>
<name>A0A2I0K654_PUNGR</name>
<reference evidence="1 2" key="1">
    <citation type="submission" date="2017-11" db="EMBL/GenBank/DDBJ databases">
        <title>De-novo sequencing of pomegranate (Punica granatum L.) genome.</title>
        <authorList>
            <person name="Akparov Z."/>
            <person name="Amiraslanov A."/>
            <person name="Hajiyeva S."/>
            <person name="Abbasov M."/>
            <person name="Kaur K."/>
            <person name="Hamwieh A."/>
            <person name="Solovyev V."/>
            <person name="Salamov A."/>
            <person name="Braich B."/>
            <person name="Kosarev P."/>
            <person name="Mahmoud A."/>
            <person name="Hajiyev E."/>
            <person name="Babayeva S."/>
            <person name="Izzatullayeva V."/>
            <person name="Mammadov A."/>
            <person name="Mammadov A."/>
            <person name="Sharifova S."/>
            <person name="Ojaghi J."/>
            <person name="Eynullazada K."/>
            <person name="Bayramov B."/>
            <person name="Abdulazimova A."/>
            <person name="Shahmuradov I."/>
        </authorList>
    </citation>
    <scope>NUCLEOTIDE SEQUENCE [LARGE SCALE GENOMIC DNA]</scope>
    <source>
        <strain evidence="2">cv. AG2017</strain>
        <tissue evidence="1">Leaf</tissue>
    </source>
</reference>
<dbReference type="AlphaFoldDB" id="A0A2I0K654"/>
<keyword evidence="2" id="KW-1185">Reference proteome</keyword>
<dbReference type="STRING" id="22663.A0A2I0K654"/>
<proteinExistence type="predicted"/>
<dbReference type="PANTHER" id="PTHR11439:SF470">
    <property type="entry name" value="CYSTEINE-RICH RLK (RECEPTOR-LIKE PROTEIN KINASE) 8"/>
    <property type="match status" value="1"/>
</dbReference>
<dbReference type="Proteomes" id="UP000233551">
    <property type="component" value="Unassembled WGS sequence"/>
</dbReference>
<protein>
    <submittedName>
        <fullName evidence="1">Uncharacterized protein</fullName>
    </submittedName>
</protein>